<proteinExistence type="predicted"/>
<accession>A0AAD7HG49</accession>
<dbReference type="EMBL" id="JARJLG010000297">
    <property type="protein sequence ID" value="KAJ7719031.1"/>
    <property type="molecule type" value="Genomic_DNA"/>
</dbReference>
<gene>
    <name evidence="1" type="ORF">DFH07DRAFT_859743</name>
</gene>
<evidence type="ECO:0000313" key="2">
    <source>
        <dbReference type="Proteomes" id="UP001215280"/>
    </source>
</evidence>
<keyword evidence="2" id="KW-1185">Reference proteome</keyword>
<comment type="caution">
    <text evidence="1">The sequence shown here is derived from an EMBL/GenBank/DDBJ whole genome shotgun (WGS) entry which is preliminary data.</text>
</comment>
<reference evidence="1" key="1">
    <citation type="submission" date="2023-03" db="EMBL/GenBank/DDBJ databases">
        <title>Massive genome expansion in bonnet fungi (Mycena s.s.) driven by repeated elements and novel gene families across ecological guilds.</title>
        <authorList>
            <consortium name="Lawrence Berkeley National Laboratory"/>
            <person name="Harder C.B."/>
            <person name="Miyauchi S."/>
            <person name="Viragh M."/>
            <person name="Kuo A."/>
            <person name="Thoen E."/>
            <person name="Andreopoulos B."/>
            <person name="Lu D."/>
            <person name="Skrede I."/>
            <person name="Drula E."/>
            <person name="Henrissat B."/>
            <person name="Morin E."/>
            <person name="Kohler A."/>
            <person name="Barry K."/>
            <person name="LaButti K."/>
            <person name="Morin E."/>
            <person name="Salamov A."/>
            <person name="Lipzen A."/>
            <person name="Mereny Z."/>
            <person name="Hegedus B."/>
            <person name="Baldrian P."/>
            <person name="Stursova M."/>
            <person name="Weitz H."/>
            <person name="Taylor A."/>
            <person name="Grigoriev I.V."/>
            <person name="Nagy L.G."/>
            <person name="Martin F."/>
            <person name="Kauserud H."/>
        </authorList>
    </citation>
    <scope>NUCLEOTIDE SEQUENCE</scope>
    <source>
        <strain evidence="1">CBHHK188m</strain>
    </source>
</reference>
<evidence type="ECO:0000313" key="1">
    <source>
        <dbReference type="EMBL" id="KAJ7719031.1"/>
    </source>
</evidence>
<name>A0AAD7HG49_9AGAR</name>
<protein>
    <submittedName>
        <fullName evidence="1">Uncharacterized protein</fullName>
    </submittedName>
</protein>
<dbReference type="AlphaFoldDB" id="A0AAD7HG49"/>
<sequence>MPLFAESALCLAVSLYWSQLGGRIEPAYHAKTTSRRYEAVTDVSDVRGLLLQLNTALVPVLLTQHLLWASVNGFMQRMRAVEHREQFLEHASQRTSIGYSWRLQRAVPAWDAFPRLAASLARPKCLIEILMRRPAS</sequence>
<organism evidence="1 2">
    <name type="scientific">Mycena maculata</name>
    <dbReference type="NCBI Taxonomy" id="230809"/>
    <lineage>
        <taxon>Eukaryota</taxon>
        <taxon>Fungi</taxon>
        <taxon>Dikarya</taxon>
        <taxon>Basidiomycota</taxon>
        <taxon>Agaricomycotina</taxon>
        <taxon>Agaricomycetes</taxon>
        <taxon>Agaricomycetidae</taxon>
        <taxon>Agaricales</taxon>
        <taxon>Marasmiineae</taxon>
        <taxon>Mycenaceae</taxon>
        <taxon>Mycena</taxon>
    </lineage>
</organism>
<dbReference type="Proteomes" id="UP001215280">
    <property type="component" value="Unassembled WGS sequence"/>
</dbReference>